<organism evidence="2 3">
    <name type="scientific">Psychroserpens luteus</name>
    <dbReference type="NCBI Taxonomy" id="1434066"/>
    <lineage>
        <taxon>Bacteria</taxon>
        <taxon>Pseudomonadati</taxon>
        <taxon>Bacteroidota</taxon>
        <taxon>Flavobacteriia</taxon>
        <taxon>Flavobacteriales</taxon>
        <taxon>Flavobacteriaceae</taxon>
        <taxon>Psychroserpens</taxon>
    </lineage>
</organism>
<evidence type="ECO:0000256" key="1">
    <source>
        <dbReference type="SAM" id="Phobius"/>
    </source>
</evidence>
<comment type="caution">
    <text evidence="2">The sequence shown here is derived from an EMBL/GenBank/DDBJ whole genome shotgun (WGS) entry which is preliminary data.</text>
</comment>
<evidence type="ECO:0000313" key="2">
    <source>
        <dbReference type="EMBL" id="MFD2914921.1"/>
    </source>
</evidence>
<gene>
    <name evidence="2" type="ORF">ACFS29_04665</name>
</gene>
<feature type="transmembrane region" description="Helical" evidence="1">
    <location>
        <begin position="75"/>
        <end position="96"/>
    </location>
</feature>
<evidence type="ECO:0000313" key="3">
    <source>
        <dbReference type="Proteomes" id="UP001597548"/>
    </source>
</evidence>
<feature type="transmembrane region" description="Helical" evidence="1">
    <location>
        <begin position="135"/>
        <end position="155"/>
    </location>
</feature>
<dbReference type="Proteomes" id="UP001597548">
    <property type="component" value="Unassembled WGS sequence"/>
</dbReference>
<dbReference type="InterPro" id="IPR022134">
    <property type="entry name" value="DUF3667"/>
</dbReference>
<dbReference type="RefSeq" id="WP_194507413.1">
    <property type="nucleotide sequence ID" value="NZ_JADILU010000003.1"/>
</dbReference>
<keyword evidence="1" id="KW-1133">Transmembrane helix</keyword>
<dbReference type="EMBL" id="JBHUOS010000001">
    <property type="protein sequence ID" value="MFD2914921.1"/>
    <property type="molecule type" value="Genomic_DNA"/>
</dbReference>
<sequence>MNCKNCNTQLPLNSDFCNTCGGKVIRNRLTFKNLFEHISETFFNYDNKLLRTFIDLFKKPEVVIGSYIEGVRKRYVNPVSFFGIILTINGLNVYIISKFYKKYVNASSIVGDLDSAQNEATKKIMALSTDISLEYASLFFSLLIPLAALVSLIVYHNKKYNYTEHVILYLYSMSVYSILSVVFGLLVLLTFPEKYMLFGSVMYLFIFIYHCYIHTRLFKLSAKQLILKTLLFLVIGFIIYIGFSILGVLTLVLTGAIELQDFAPKK</sequence>
<dbReference type="Pfam" id="PF12412">
    <property type="entry name" value="DUF3667"/>
    <property type="match status" value="1"/>
</dbReference>
<name>A0ABW5ZQZ0_9FLAO</name>
<proteinExistence type="predicted"/>
<feature type="transmembrane region" description="Helical" evidence="1">
    <location>
        <begin position="225"/>
        <end position="257"/>
    </location>
</feature>
<keyword evidence="1" id="KW-0812">Transmembrane</keyword>
<keyword evidence="1" id="KW-0472">Membrane</keyword>
<keyword evidence="3" id="KW-1185">Reference proteome</keyword>
<accession>A0ABW5ZQZ0</accession>
<reference evidence="3" key="1">
    <citation type="journal article" date="2019" name="Int. J. Syst. Evol. Microbiol.">
        <title>The Global Catalogue of Microorganisms (GCM) 10K type strain sequencing project: providing services to taxonomists for standard genome sequencing and annotation.</title>
        <authorList>
            <consortium name="The Broad Institute Genomics Platform"/>
            <consortium name="The Broad Institute Genome Sequencing Center for Infectious Disease"/>
            <person name="Wu L."/>
            <person name="Ma J."/>
        </authorList>
    </citation>
    <scope>NUCLEOTIDE SEQUENCE [LARGE SCALE GENOMIC DNA]</scope>
    <source>
        <strain evidence="3">KCTC 32514</strain>
    </source>
</reference>
<protein>
    <submittedName>
        <fullName evidence="2">DUF3667 domain-containing protein</fullName>
    </submittedName>
</protein>
<feature type="transmembrane region" description="Helical" evidence="1">
    <location>
        <begin position="195"/>
        <end position="213"/>
    </location>
</feature>
<feature type="transmembrane region" description="Helical" evidence="1">
    <location>
        <begin position="167"/>
        <end position="189"/>
    </location>
</feature>